<dbReference type="EMBL" id="CBWN010000149">
    <property type="protein sequence ID" value="CDL29261.1"/>
    <property type="molecule type" value="Genomic_DNA"/>
</dbReference>
<dbReference type="AlphaFoldDB" id="W1F4I7"/>
<reference evidence="1 2" key="1">
    <citation type="submission" date="2013-10" db="EMBL/GenBank/DDBJ databases">
        <title>Antibiotic resistance diversity of beta-lactamase producers in the General Hospital Vienna.</title>
        <authorList>
            <person name="Barisic I."/>
            <person name="Mitteregger D."/>
            <person name="Hirschl A.M."/>
            <person name="Noehammer C."/>
            <person name="Wiesinger-Mayr H."/>
        </authorList>
    </citation>
    <scope>NUCLEOTIDE SEQUENCE [LARGE SCALE GENOMIC DNA]</scope>
    <source>
        <strain evidence="1 2">ISC7</strain>
    </source>
</reference>
<comment type="caution">
    <text evidence="1">The sequence shown here is derived from an EMBL/GenBank/DDBJ whole genome shotgun (WGS) entry which is preliminary data.</text>
</comment>
<organism evidence="1 2">
    <name type="scientific">Escherichia coli ISC7</name>
    <dbReference type="NCBI Taxonomy" id="1432555"/>
    <lineage>
        <taxon>Bacteria</taxon>
        <taxon>Pseudomonadati</taxon>
        <taxon>Pseudomonadota</taxon>
        <taxon>Gammaproteobacteria</taxon>
        <taxon>Enterobacterales</taxon>
        <taxon>Enterobacteriaceae</taxon>
        <taxon>Escherichia</taxon>
    </lineage>
</organism>
<accession>W1F4I7</accession>
<proteinExistence type="predicted"/>
<dbReference type="Proteomes" id="UP000019199">
    <property type="component" value="Unassembled WGS sequence"/>
</dbReference>
<sequence length="74" mass="8235">MRTAGTRLPGPDRLWKPWLSDAGDVLRFGRFFGQNVTQVSVLVLKTTFTGFLKRLAAPRTVLIFGILITSTSHC</sequence>
<evidence type="ECO:0000313" key="2">
    <source>
        <dbReference type="Proteomes" id="UP000019199"/>
    </source>
</evidence>
<protein>
    <submittedName>
        <fullName evidence="1">Uncharacterized protein</fullName>
    </submittedName>
</protein>
<evidence type="ECO:0000313" key="1">
    <source>
        <dbReference type="EMBL" id="CDL29261.1"/>
    </source>
</evidence>
<name>W1F4I7_ECOLX</name>